<evidence type="ECO:0000313" key="6">
    <source>
        <dbReference type="EMBL" id="MED6218907.1"/>
    </source>
</evidence>
<evidence type="ECO:0008006" key="8">
    <source>
        <dbReference type="Google" id="ProtNLM"/>
    </source>
</evidence>
<accession>A0ABU6Z8J1</accession>
<evidence type="ECO:0000256" key="2">
    <source>
        <dbReference type="ARBA" id="ARBA00023015"/>
    </source>
</evidence>
<dbReference type="SUPFAM" id="SSF101936">
    <property type="entry name" value="DNA-binding pseudobarrel domain"/>
    <property type="match status" value="1"/>
</dbReference>
<evidence type="ECO:0000256" key="3">
    <source>
        <dbReference type="ARBA" id="ARBA00023125"/>
    </source>
</evidence>
<name>A0ABU6Z8J1_9FABA</name>
<keyword evidence="5" id="KW-0539">Nucleus</keyword>
<comment type="caution">
    <text evidence="6">The sequence shown here is derived from an EMBL/GenBank/DDBJ whole genome shotgun (WGS) entry which is preliminary data.</text>
</comment>
<keyword evidence="4" id="KW-0804">Transcription</keyword>
<proteinExistence type="predicted"/>
<reference evidence="6 7" key="1">
    <citation type="journal article" date="2023" name="Plants (Basel)">
        <title>Bridging the Gap: Combining Genomics and Transcriptomics Approaches to Understand Stylosanthes scabra, an Orphan Legume from the Brazilian Caatinga.</title>
        <authorList>
            <person name="Ferreira-Neto J.R.C."/>
            <person name="da Silva M.D."/>
            <person name="Binneck E."/>
            <person name="de Melo N.F."/>
            <person name="da Silva R.H."/>
            <person name="de Melo A.L.T.M."/>
            <person name="Pandolfi V."/>
            <person name="Bustamante F.O."/>
            <person name="Brasileiro-Vidal A.C."/>
            <person name="Benko-Iseppon A.M."/>
        </authorList>
    </citation>
    <scope>NUCLEOTIDE SEQUENCE [LARGE SCALE GENOMIC DNA]</scope>
    <source>
        <tissue evidence="6">Leaves</tissue>
    </source>
</reference>
<protein>
    <recommendedName>
        <fullName evidence="8">TF-B3 domain-containing protein</fullName>
    </recommendedName>
</protein>
<dbReference type="InterPro" id="IPR015300">
    <property type="entry name" value="DNA-bd_pseudobarrel_sf"/>
</dbReference>
<keyword evidence="2" id="KW-0805">Transcription regulation</keyword>
<organism evidence="6 7">
    <name type="scientific">Stylosanthes scabra</name>
    <dbReference type="NCBI Taxonomy" id="79078"/>
    <lineage>
        <taxon>Eukaryota</taxon>
        <taxon>Viridiplantae</taxon>
        <taxon>Streptophyta</taxon>
        <taxon>Embryophyta</taxon>
        <taxon>Tracheophyta</taxon>
        <taxon>Spermatophyta</taxon>
        <taxon>Magnoliopsida</taxon>
        <taxon>eudicotyledons</taxon>
        <taxon>Gunneridae</taxon>
        <taxon>Pentapetalae</taxon>
        <taxon>rosids</taxon>
        <taxon>fabids</taxon>
        <taxon>Fabales</taxon>
        <taxon>Fabaceae</taxon>
        <taxon>Papilionoideae</taxon>
        <taxon>50 kb inversion clade</taxon>
        <taxon>dalbergioids sensu lato</taxon>
        <taxon>Dalbergieae</taxon>
        <taxon>Pterocarpus clade</taxon>
        <taxon>Stylosanthes</taxon>
    </lineage>
</organism>
<evidence type="ECO:0000256" key="4">
    <source>
        <dbReference type="ARBA" id="ARBA00023163"/>
    </source>
</evidence>
<gene>
    <name evidence="6" type="ORF">PIB30_030918</name>
</gene>
<keyword evidence="7" id="KW-1185">Reference proteome</keyword>
<comment type="subcellular location">
    <subcellularLocation>
        <location evidence="1">Nucleus</location>
    </subcellularLocation>
</comment>
<keyword evidence="3" id="KW-0238">DNA-binding</keyword>
<evidence type="ECO:0000313" key="7">
    <source>
        <dbReference type="Proteomes" id="UP001341840"/>
    </source>
</evidence>
<sequence length="99" mass="11844">MAKSYLKNNRLYVPIGFAQELRLFGTRSIWNVIGPSTIDNRIFTFVATNNEERNPLEFYIGKDWQRFRTAYHLTTRDSVVFHIVNPVRRIMRIRIIRNV</sequence>
<dbReference type="Gene3D" id="2.40.330.10">
    <property type="entry name" value="DNA-binding pseudobarrel domain"/>
    <property type="match status" value="1"/>
</dbReference>
<evidence type="ECO:0000256" key="1">
    <source>
        <dbReference type="ARBA" id="ARBA00004123"/>
    </source>
</evidence>
<dbReference type="Proteomes" id="UP001341840">
    <property type="component" value="Unassembled WGS sequence"/>
</dbReference>
<evidence type="ECO:0000256" key="5">
    <source>
        <dbReference type="ARBA" id="ARBA00023242"/>
    </source>
</evidence>
<dbReference type="EMBL" id="JASCZI010271991">
    <property type="protein sequence ID" value="MED6218907.1"/>
    <property type="molecule type" value="Genomic_DNA"/>
</dbReference>